<sequence>MPTPATDRGDAAAAEEAAAGGARRRCVSCGARVGALFVQYSPGNIRLMKCDECKAVADPYIECEFMVRTDECIVGKLCIDVYNISCHEVFPQFVT</sequence>
<comment type="subcellular location">
    <subcellularLocation>
        <location evidence="1 10">Endoplasmic reticulum membrane</location>
        <topology evidence="1 10">Multi-pass membrane protein</topology>
    </subcellularLocation>
</comment>
<protein>
    <recommendedName>
        <fullName evidence="10">Protein ARV</fullName>
    </recommendedName>
</protein>
<evidence type="ECO:0000256" key="10">
    <source>
        <dbReference type="RuleBase" id="RU368065"/>
    </source>
</evidence>
<keyword evidence="10" id="KW-0746">Sphingolipid metabolism</keyword>
<keyword evidence="9" id="KW-0472">Membrane</keyword>
<comment type="similarity">
    <text evidence="2 10">Belongs to the ARV1 family.</text>
</comment>
<evidence type="ECO:0000256" key="7">
    <source>
        <dbReference type="ARBA" id="ARBA00023055"/>
    </source>
</evidence>
<evidence type="ECO:0000256" key="8">
    <source>
        <dbReference type="ARBA" id="ARBA00023098"/>
    </source>
</evidence>
<evidence type="ECO:0000256" key="3">
    <source>
        <dbReference type="ARBA" id="ARBA00022448"/>
    </source>
</evidence>
<name>A0A199W7B8_ANACO</name>
<comment type="caution">
    <text evidence="11">The sequence shown here is derived from an EMBL/GenBank/DDBJ whole genome shotgun (WGS) entry which is preliminary data.</text>
</comment>
<reference evidence="11 12" key="1">
    <citation type="journal article" date="2016" name="DNA Res.">
        <title>The draft genome of MD-2 pineapple using hybrid error correction of long reads.</title>
        <authorList>
            <person name="Redwan R.M."/>
            <person name="Saidin A."/>
            <person name="Kumar S.V."/>
        </authorList>
    </citation>
    <scope>NUCLEOTIDE SEQUENCE [LARGE SCALE GENOMIC DNA]</scope>
    <source>
        <strain evidence="12">cv. MD2</strain>
        <tissue evidence="11">Leaf</tissue>
    </source>
</reference>
<dbReference type="PANTHER" id="PTHR14467:SF0">
    <property type="entry name" value="PROTEIN ARV1"/>
    <property type="match status" value="1"/>
</dbReference>
<dbReference type="GO" id="GO:0032541">
    <property type="term" value="C:cortical endoplasmic reticulum"/>
    <property type="evidence" value="ECO:0007669"/>
    <property type="project" value="TreeGrafter"/>
</dbReference>
<comment type="function">
    <text evidence="10">Mediator of sterol homeostasis involved in sterol uptake, trafficking and distribution into membranes.</text>
</comment>
<dbReference type="InterPro" id="IPR007290">
    <property type="entry name" value="Arv1"/>
</dbReference>
<dbReference type="GO" id="GO:0006665">
    <property type="term" value="P:sphingolipid metabolic process"/>
    <property type="evidence" value="ECO:0007669"/>
    <property type="project" value="UniProtKB-UniRule"/>
</dbReference>
<accession>A0A199W7B8</accession>
<dbReference type="GO" id="GO:0032366">
    <property type="term" value="P:intracellular sterol transport"/>
    <property type="evidence" value="ECO:0007669"/>
    <property type="project" value="UniProtKB-UniRule"/>
</dbReference>
<evidence type="ECO:0000256" key="2">
    <source>
        <dbReference type="ARBA" id="ARBA00009187"/>
    </source>
</evidence>
<organism evidence="11 12">
    <name type="scientific">Ananas comosus</name>
    <name type="common">Pineapple</name>
    <name type="synonym">Ananas ananas</name>
    <dbReference type="NCBI Taxonomy" id="4615"/>
    <lineage>
        <taxon>Eukaryota</taxon>
        <taxon>Viridiplantae</taxon>
        <taxon>Streptophyta</taxon>
        <taxon>Embryophyta</taxon>
        <taxon>Tracheophyta</taxon>
        <taxon>Spermatophyta</taxon>
        <taxon>Magnoliopsida</taxon>
        <taxon>Liliopsida</taxon>
        <taxon>Poales</taxon>
        <taxon>Bromeliaceae</taxon>
        <taxon>Bromelioideae</taxon>
        <taxon>Ananas</taxon>
    </lineage>
</organism>
<dbReference type="GO" id="GO:0016125">
    <property type="term" value="P:sterol metabolic process"/>
    <property type="evidence" value="ECO:0007669"/>
    <property type="project" value="UniProtKB-UniRule"/>
</dbReference>
<evidence type="ECO:0000313" key="12">
    <source>
        <dbReference type="Proteomes" id="UP000092600"/>
    </source>
</evidence>
<dbReference type="PANTHER" id="PTHR14467">
    <property type="entry name" value="ARV1"/>
    <property type="match status" value="1"/>
</dbReference>
<dbReference type="AlphaFoldDB" id="A0A199W7B8"/>
<keyword evidence="3 10" id="KW-0813">Transport</keyword>
<dbReference type="GO" id="GO:0097036">
    <property type="term" value="P:regulation of plasma membrane sterol distribution"/>
    <property type="evidence" value="ECO:0007669"/>
    <property type="project" value="UniProtKB-UniRule"/>
</dbReference>
<dbReference type="GO" id="GO:0005794">
    <property type="term" value="C:Golgi apparatus"/>
    <property type="evidence" value="ECO:0007669"/>
    <property type="project" value="TreeGrafter"/>
</dbReference>
<dbReference type="STRING" id="4615.A0A199W7B8"/>
<evidence type="ECO:0000256" key="1">
    <source>
        <dbReference type="ARBA" id="ARBA00004477"/>
    </source>
</evidence>
<dbReference type="Pfam" id="PF04161">
    <property type="entry name" value="Arv1"/>
    <property type="match status" value="1"/>
</dbReference>
<keyword evidence="7 10" id="KW-0445">Lipid transport</keyword>
<keyword evidence="5 10" id="KW-0256">Endoplasmic reticulum</keyword>
<gene>
    <name evidence="11" type="ORF">ACMD2_13768</name>
</gene>
<dbReference type="GO" id="GO:0005789">
    <property type="term" value="C:endoplasmic reticulum membrane"/>
    <property type="evidence" value="ECO:0007669"/>
    <property type="project" value="UniProtKB-SubCell"/>
</dbReference>
<evidence type="ECO:0000256" key="5">
    <source>
        <dbReference type="ARBA" id="ARBA00022824"/>
    </source>
</evidence>
<evidence type="ECO:0000256" key="4">
    <source>
        <dbReference type="ARBA" id="ARBA00022692"/>
    </source>
</evidence>
<keyword evidence="6" id="KW-1133">Transmembrane helix</keyword>
<dbReference type="EMBL" id="LSRQ01000124">
    <property type="protein sequence ID" value="OAY85103.1"/>
    <property type="molecule type" value="Genomic_DNA"/>
</dbReference>
<evidence type="ECO:0000313" key="11">
    <source>
        <dbReference type="EMBL" id="OAY85103.1"/>
    </source>
</evidence>
<evidence type="ECO:0000256" key="6">
    <source>
        <dbReference type="ARBA" id="ARBA00022989"/>
    </source>
</evidence>
<keyword evidence="4" id="KW-0812">Transmembrane</keyword>
<evidence type="ECO:0000256" key="9">
    <source>
        <dbReference type="ARBA" id="ARBA00023136"/>
    </source>
</evidence>
<dbReference type="Proteomes" id="UP000092600">
    <property type="component" value="Unassembled WGS sequence"/>
</dbReference>
<comment type="function">
    <text evidence="10">Regulates also the sphingolipid metabolism.</text>
</comment>
<keyword evidence="8 10" id="KW-0443">Lipid metabolism</keyword>
<proteinExistence type="inferred from homology"/>